<sequence length="311" mass="34752">METSQEKEGIVLVMGVTGVGKSTFINQLKPGSAVVGHTMESTQAPQAVKLFLDGDHTESVTVVDTPGFDDTFRSDEKVLEAIAEFLATQYILGVPLKGIIYMHSITEVRMKGSSLKFLNMFQSLCGDEAMKKVSLVTTHWDAIKPEDMRNALLREQELINRWWAPMLEKGSVPTRYHGSYESAEAILLELTQDEESIVLDVQRELVDYNKKLGETRAGLPFKQTVDEEIAKFMSSAAKSDDQDNDTVQGTPQDDKLEERQERLKANIGERVKMRIARIREELKNSPGVVTEVKIFVKVLNLALTIASLATM</sequence>
<dbReference type="Proteomes" id="UP001278500">
    <property type="component" value="Unassembled WGS sequence"/>
</dbReference>
<name>A0AAE0JB25_9PEZI</name>
<keyword evidence="4" id="KW-1185">Reference proteome</keyword>
<evidence type="ECO:0000256" key="1">
    <source>
        <dbReference type="SAM" id="MobiDB-lite"/>
    </source>
</evidence>
<feature type="domain" description="G" evidence="2">
    <location>
        <begin position="11"/>
        <end position="82"/>
    </location>
</feature>
<keyword evidence="3" id="KW-0378">Hydrolase</keyword>
<dbReference type="GO" id="GO:0005525">
    <property type="term" value="F:GTP binding"/>
    <property type="evidence" value="ECO:0007669"/>
    <property type="project" value="InterPro"/>
</dbReference>
<reference evidence="3" key="2">
    <citation type="submission" date="2023-06" db="EMBL/GenBank/DDBJ databases">
        <authorList>
            <consortium name="Lawrence Berkeley National Laboratory"/>
            <person name="Haridas S."/>
            <person name="Hensen N."/>
            <person name="Bonometti L."/>
            <person name="Westerberg I."/>
            <person name="Brannstrom I.O."/>
            <person name="Guillou S."/>
            <person name="Cros-Aarteil S."/>
            <person name="Calhoun S."/>
            <person name="Kuo A."/>
            <person name="Mondo S."/>
            <person name="Pangilinan J."/>
            <person name="Riley R."/>
            <person name="Labutti K."/>
            <person name="Andreopoulos B."/>
            <person name="Lipzen A."/>
            <person name="Chen C."/>
            <person name="Yanf M."/>
            <person name="Daum C."/>
            <person name="Ng V."/>
            <person name="Clum A."/>
            <person name="Steindorff A."/>
            <person name="Ohm R."/>
            <person name="Martin F."/>
            <person name="Silar P."/>
            <person name="Natvig D."/>
            <person name="Lalanne C."/>
            <person name="Gautier V."/>
            <person name="Ament-Velasquez S.L."/>
            <person name="Kruys A."/>
            <person name="Hutchinson M.I."/>
            <person name="Powell A.J."/>
            <person name="Barry K."/>
            <person name="Miller A.N."/>
            <person name="Grigoriev I.V."/>
            <person name="Debuchy R."/>
            <person name="Gladieux P."/>
            <person name="Thoren M.H."/>
            <person name="Johannesson H."/>
        </authorList>
    </citation>
    <scope>NUCLEOTIDE SEQUENCE</scope>
    <source>
        <strain evidence="3">CBS 560.94</strain>
    </source>
</reference>
<feature type="region of interest" description="Disordered" evidence="1">
    <location>
        <begin position="236"/>
        <end position="255"/>
    </location>
</feature>
<comment type="caution">
    <text evidence="3">The sequence shown here is derived from an EMBL/GenBank/DDBJ whole genome shotgun (WGS) entry which is preliminary data.</text>
</comment>
<dbReference type="EMBL" id="JAUEPP010000006">
    <property type="protein sequence ID" value="KAK3340581.1"/>
    <property type="molecule type" value="Genomic_DNA"/>
</dbReference>
<gene>
    <name evidence="3" type="ORF">B0H65DRAFT_430646</name>
</gene>
<dbReference type="SUPFAM" id="SSF52540">
    <property type="entry name" value="P-loop containing nucleoside triphosphate hydrolases"/>
    <property type="match status" value="1"/>
</dbReference>
<dbReference type="GO" id="GO:0016787">
    <property type="term" value="F:hydrolase activity"/>
    <property type="evidence" value="ECO:0007669"/>
    <property type="project" value="UniProtKB-KW"/>
</dbReference>
<dbReference type="AlphaFoldDB" id="A0AAE0JB25"/>
<dbReference type="Pfam" id="PF01926">
    <property type="entry name" value="MMR_HSR1"/>
    <property type="match status" value="1"/>
</dbReference>
<evidence type="ECO:0000313" key="4">
    <source>
        <dbReference type="Proteomes" id="UP001278500"/>
    </source>
</evidence>
<reference evidence="3" key="1">
    <citation type="journal article" date="2023" name="Mol. Phylogenet. Evol.">
        <title>Genome-scale phylogeny and comparative genomics of the fungal order Sordariales.</title>
        <authorList>
            <person name="Hensen N."/>
            <person name="Bonometti L."/>
            <person name="Westerberg I."/>
            <person name="Brannstrom I.O."/>
            <person name="Guillou S."/>
            <person name="Cros-Aarteil S."/>
            <person name="Calhoun S."/>
            <person name="Haridas S."/>
            <person name="Kuo A."/>
            <person name="Mondo S."/>
            <person name="Pangilinan J."/>
            <person name="Riley R."/>
            <person name="LaButti K."/>
            <person name="Andreopoulos B."/>
            <person name="Lipzen A."/>
            <person name="Chen C."/>
            <person name="Yan M."/>
            <person name="Daum C."/>
            <person name="Ng V."/>
            <person name="Clum A."/>
            <person name="Steindorff A."/>
            <person name="Ohm R.A."/>
            <person name="Martin F."/>
            <person name="Silar P."/>
            <person name="Natvig D.O."/>
            <person name="Lalanne C."/>
            <person name="Gautier V."/>
            <person name="Ament-Velasquez S.L."/>
            <person name="Kruys A."/>
            <person name="Hutchinson M.I."/>
            <person name="Powell A.J."/>
            <person name="Barry K."/>
            <person name="Miller A.N."/>
            <person name="Grigoriev I.V."/>
            <person name="Debuchy R."/>
            <person name="Gladieux P."/>
            <person name="Hiltunen Thoren M."/>
            <person name="Johannesson H."/>
        </authorList>
    </citation>
    <scope>NUCLEOTIDE SEQUENCE</scope>
    <source>
        <strain evidence="3">CBS 560.94</strain>
    </source>
</reference>
<evidence type="ECO:0000259" key="2">
    <source>
        <dbReference type="Pfam" id="PF01926"/>
    </source>
</evidence>
<evidence type="ECO:0000313" key="3">
    <source>
        <dbReference type="EMBL" id="KAK3340581.1"/>
    </source>
</evidence>
<dbReference type="RefSeq" id="XP_062679523.1">
    <property type="nucleotide sequence ID" value="XM_062824894.1"/>
</dbReference>
<accession>A0AAE0JB25</accession>
<proteinExistence type="predicted"/>
<dbReference type="InterPro" id="IPR027417">
    <property type="entry name" value="P-loop_NTPase"/>
</dbReference>
<dbReference type="CDD" id="cd00882">
    <property type="entry name" value="Ras_like_GTPase"/>
    <property type="match status" value="1"/>
</dbReference>
<dbReference type="GeneID" id="87862048"/>
<dbReference type="Gene3D" id="3.40.50.300">
    <property type="entry name" value="P-loop containing nucleotide triphosphate hydrolases"/>
    <property type="match status" value="1"/>
</dbReference>
<dbReference type="InterPro" id="IPR006073">
    <property type="entry name" value="GTP-bd"/>
</dbReference>
<organism evidence="3 4">
    <name type="scientific">Neurospora tetraspora</name>
    <dbReference type="NCBI Taxonomy" id="94610"/>
    <lineage>
        <taxon>Eukaryota</taxon>
        <taxon>Fungi</taxon>
        <taxon>Dikarya</taxon>
        <taxon>Ascomycota</taxon>
        <taxon>Pezizomycotina</taxon>
        <taxon>Sordariomycetes</taxon>
        <taxon>Sordariomycetidae</taxon>
        <taxon>Sordariales</taxon>
        <taxon>Sordariaceae</taxon>
        <taxon>Neurospora</taxon>
    </lineage>
</organism>
<protein>
    <submittedName>
        <fullName evidence="3">P-loop containing nucleoside triphosphate hydrolase protein</fullName>
    </submittedName>
</protein>